<evidence type="ECO:0000313" key="2">
    <source>
        <dbReference type="EMBL" id="GAI25674.1"/>
    </source>
</evidence>
<dbReference type="InterPro" id="IPR025668">
    <property type="entry name" value="Tnp_DDE_dom"/>
</dbReference>
<comment type="caution">
    <text evidence="2">The sequence shown here is derived from an EMBL/GenBank/DDBJ whole genome shotgun (WGS) entry which is preliminary data.</text>
</comment>
<dbReference type="PANTHER" id="PTHR33408:SF2">
    <property type="entry name" value="TRANSPOSASE DDE DOMAIN-CONTAINING PROTEIN"/>
    <property type="match status" value="1"/>
</dbReference>
<feature type="non-terminal residue" evidence="2">
    <location>
        <position position="1"/>
    </location>
</feature>
<dbReference type="AlphaFoldDB" id="X1P431"/>
<dbReference type="PANTHER" id="PTHR33408">
    <property type="entry name" value="TRANSPOSASE"/>
    <property type="match status" value="1"/>
</dbReference>
<organism evidence="2">
    <name type="scientific">marine sediment metagenome</name>
    <dbReference type="NCBI Taxonomy" id="412755"/>
    <lineage>
        <taxon>unclassified sequences</taxon>
        <taxon>metagenomes</taxon>
        <taxon>ecological metagenomes</taxon>
    </lineage>
</organism>
<gene>
    <name evidence="2" type="ORF">S06H3_25998</name>
</gene>
<reference evidence="2" key="1">
    <citation type="journal article" date="2014" name="Front. Microbiol.">
        <title>High frequency of phylogenetically diverse reductive dehalogenase-homologous genes in deep subseafloor sedimentary metagenomes.</title>
        <authorList>
            <person name="Kawai M."/>
            <person name="Futagami T."/>
            <person name="Toyoda A."/>
            <person name="Takaki Y."/>
            <person name="Nishi S."/>
            <person name="Hori S."/>
            <person name="Arai W."/>
            <person name="Tsubouchi T."/>
            <person name="Morono Y."/>
            <person name="Uchiyama I."/>
            <person name="Ito T."/>
            <person name="Fujiyama A."/>
            <person name="Inagaki F."/>
            <person name="Takami H."/>
        </authorList>
    </citation>
    <scope>NUCLEOTIDE SEQUENCE</scope>
    <source>
        <strain evidence="2">Expedition CK06-06</strain>
    </source>
</reference>
<accession>X1P431</accession>
<feature type="domain" description="Transposase DDE" evidence="1">
    <location>
        <begin position="128"/>
        <end position="253"/>
    </location>
</feature>
<sequence length="292" mass="33901">RNSYSKTDLDAVAMMMKDKLTIRPAYNEGICVENGFVLNYIVSDSAADNVSFIPLMEGVICNLNKVPENANADGAYGNEENHSFLEEKEIGDFLKYNTYHKEKSKSWREKRIRFSDFTYDEEKDQFTCKNDVILRCTGESEEITKTGYRRKIKTYKAEEENCLSCPFRSKCTEGKARTLQVSWNAERLKQQAQQNLDSEKGKELRTRRGNEVESVFGDEKLNKRKRRYHLRGLEKINLEAGLYYMSHNVRKIHKINQEKTQKMVVLKKKTKMVLTEMLNRNVVGVIPMAAGF</sequence>
<name>X1P431_9ZZZZ</name>
<proteinExistence type="predicted"/>
<protein>
    <recommendedName>
        <fullName evidence="1">Transposase DDE domain-containing protein</fullName>
    </recommendedName>
</protein>
<evidence type="ECO:0000259" key="1">
    <source>
        <dbReference type="Pfam" id="PF13751"/>
    </source>
</evidence>
<dbReference type="Pfam" id="PF13751">
    <property type="entry name" value="DDE_Tnp_1_6"/>
    <property type="match status" value="1"/>
</dbReference>
<dbReference type="EMBL" id="BARV01014999">
    <property type="protein sequence ID" value="GAI25674.1"/>
    <property type="molecule type" value="Genomic_DNA"/>
</dbReference>